<evidence type="ECO:0000313" key="3">
    <source>
        <dbReference type="Proteomes" id="UP000629619"/>
    </source>
</evidence>
<proteinExistence type="predicted"/>
<dbReference type="PANTHER" id="PTHR36832">
    <property type="entry name" value="SLR1174 PROTEIN-RELATED"/>
    <property type="match status" value="1"/>
</dbReference>
<accession>A0A919NCI1</accession>
<feature type="transmembrane region" description="Helical" evidence="1">
    <location>
        <begin position="30"/>
        <end position="54"/>
    </location>
</feature>
<dbReference type="AlphaFoldDB" id="A0A919NCI1"/>
<keyword evidence="3" id="KW-1185">Reference proteome</keyword>
<feature type="transmembrane region" description="Helical" evidence="1">
    <location>
        <begin position="188"/>
        <end position="209"/>
    </location>
</feature>
<gene>
    <name evidence="2" type="ORF">Asi03nite_57780</name>
</gene>
<dbReference type="EMBL" id="BOMW01000060">
    <property type="protein sequence ID" value="GIF08240.1"/>
    <property type="molecule type" value="Genomic_DNA"/>
</dbReference>
<feature type="transmembrane region" description="Helical" evidence="1">
    <location>
        <begin position="75"/>
        <end position="98"/>
    </location>
</feature>
<dbReference type="RefSeq" id="WP_203683604.1">
    <property type="nucleotide sequence ID" value="NZ_BOMW01000060.1"/>
</dbReference>
<keyword evidence="1" id="KW-1133">Transmembrane helix</keyword>
<sequence length="277" mass="30044">MTTTTPSAGQRTRPWPRYLSIAQVSLQDAVAYRVSTIIGIGVAFLWVLILYFLWRAAYARAPLTAGYTWPEMRTYVVLAFGINALVGWRVGSLMMATVRTGDVVFDYVRPLNYCFAQLFRACGYCLVEGLVSLAMCLLVGFAFLHIAAPASPADALLFAVSLLLGVLTKALFVFLVSLLAFWTLSGLGLMWAQQAVIQVFSGTIVPLALMPDWLRTLAAILPLRGIVATPLTLYLGKADPPTALGLLALQAGWVAALLLLANVAWRRAFDVAEIQGG</sequence>
<keyword evidence="1" id="KW-0812">Transmembrane</keyword>
<name>A0A919NCI1_9ACTN</name>
<dbReference type="Proteomes" id="UP000629619">
    <property type="component" value="Unassembled WGS sequence"/>
</dbReference>
<dbReference type="InterPro" id="IPR010390">
    <property type="entry name" value="ABC-2_transporter-like"/>
</dbReference>
<keyword evidence="1" id="KW-0472">Membrane</keyword>
<organism evidence="2 3">
    <name type="scientific">Actinoplanes siamensis</name>
    <dbReference type="NCBI Taxonomy" id="1223317"/>
    <lineage>
        <taxon>Bacteria</taxon>
        <taxon>Bacillati</taxon>
        <taxon>Actinomycetota</taxon>
        <taxon>Actinomycetes</taxon>
        <taxon>Micromonosporales</taxon>
        <taxon>Micromonosporaceae</taxon>
        <taxon>Actinoplanes</taxon>
    </lineage>
</organism>
<dbReference type="Pfam" id="PF06182">
    <property type="entry name" value="ABC2_membrane_6"/>
    <property type="match status" value="1"/>
</dbReference>
<protein>
    <submittedName>
        <fullName evidence="2">ABC transporter permease</fullName>
    </submittedName>
</protein>
<reference evidence="2" key="1">
    <citation type="submission" date="2021-01" db="EMBL/GenBank/DDBJ databases">
        <title>Whole genome shotgun sequence of Actinoplanes siamensis NBRC 109076.</title>
        <authorList>
            <person name="Komaki H."/>
            <person name="Tamura T."/>
        </authorList>
    </citation>
    <scope>NUCLEOTIDE SEQUENCE</scope>
    <source>
        <strain evidence="2">NBRC 109076</strain>
    </source>
</reference>
<feature type="transmembrane region" description="Helical" evidence="1">
    <location>
        <begin position="118"/>
        <end position="144"/>
    </location>
</feature>
<feature type="transmembrane region" description="Helical" evidence="1">
    <location>
        <begin position="156"/>
        <end position="182"/>
    </location>
</feature>
<dbReference type="PANTHER" id="PTHR36832:SF2">
    <property type="entry name" value="INTEGRAL MEMBRANE PROTEIN"/>
    <property type="match status" value="1"/>
</dbReference>
<comment type="caution">
    <text evidence="2">The sequence shown here is derived from an EMBL/GenBank/DDBJ whole genome shotgun (WGS) entry which is preliminary data.</text>
</comment>
<evidence type="ECO:0000256" key="1">
    <source>
        <dbReference type="SAM" id="Phobius"/>
    </source>
</evidence>
<evidence type="ECO:0000313" key="2">
    <source>
        <dbReference type="EMBL" id="GIF08240.1"/>
    </source>
</evidence>
<feature type="transmembrane region" description="Helical" evidence="1">
    <location>
        <begin position="242"/>
        <end position="265"/>
    </location>
</feature>